<keyword evidence="1" id="KW-0812">Transmembrane</keyword>
<dbReference type="EMBL" id="JADIKJ010000026">
    <property type="protein sequence ID" value="MFK2902165.1"/>
    <property type="molecule type" value="Genomic_DNA"/>
</dbReference>
<keyword evidence="1" id="KW-1133">Transmembrane helix</keyword>
<evidence type="ECO:0000256" key="1">
    <source>
        <dbReference type="SAM" id="Phobius"/>
    </source>
</evidence>
<protein>
    <recommendedName>
        <fullName evidence="4">Lipoprotein</fullName>
    </recommendedName>
</protein>
<reference evidence="2 3" key="1">
    <citation type="submission" date="2020-10" db="EMBL/GenBank/DDBJ databases">
        <title>Phylogeny of dyella-like bacteria.</title>
        <authorList>
            <person name="Fu J."/>
        </authorList>
    </citation>
    <scope>NUCLEOTIDE SEQUENCE [LARGE SCALE GENOMIC DNA]</scope>
    <source>
        <strain evidence="2 3">JP1</strain>
    </source>
</reference>
<evidence type="ECO:0000313" key="2">
    <source>
        <dbReference type="EMBL" id="MFK2902165.1"/>
    </source>
</evidence>
<dbReference type="Proteomes" id="UP001620461">
    <property type="component" value="Unassembled WGS sequence"/>
</dbReference>
<comment type="caution">
    <text evidence="2">The sequence shown here is derived from an EMBL/GenBank/DDBJ whole genome shotgun (WGS) entry which is preliminary data.</text>
</comment>
<proteinExistence type="predicted"/>
<keyword evidence="3" id="KW-1185">Reference proteome</keyword>
<evidence type="ECO:0000313" key="3">
    <source>
        <dbReference type="Proteomes" id="UP001620461"/>
    </source>
</evidence>
<sequence length="166" mass="19061">MELAETVDALNFGLIRHWECLCLFRLQKSKLIKIIMKKAQVFLISLLILIVSGCFGFKPFQPNPPEYQLWSKHGATDMDVKKAMLECGYPNPYEIRTPTSLTTLNEIVLISRCMNTSGFSYKEQINFCVYHKELNACQMDGGVARDINKRRYGRFCLAHSSDPVCR</sequence>
<evidence type="ECO:0008006" key="4">
    <source>
        <dbReference type="Google" id="ProtNLM"/>
    </source>
</evidence>
<name>A0ABW8JQX3_9GAMM</name>
<gene>
    <name evidence="2" type="ORF">ISP15_17660</name>
</gene>
<accession>A0ABW8JQX3</accession>
<dbReference type="RefSeq" id="WP_404549248.1">
    <property type="nucleotide sequence ID" value="NZ_JADIKJ010000026.1"/>
</dbReference>
<feature type="transmembrane region" description="Helical" evidence="1">
    <location>
        <begin position="41"/>
        <end position="60"/>
    </location>
</feature>
<keyword evidence="1" id="KW-0472">Membrane</keyword>
<organism evidence="2 3">
    <name type="scientific">Dyella jejuensis</name>
    <dbReference type="NCBI Taxonomy" id="1432009"/>
    <lineage>
        <taxon>Bacteria</taxon>
        <taxon>Pseudomonadati</taxon>
        <taxon>Pseudomonadota</taxon>
        <taxon>Gammaproteobacteria</taxon>
        <taxon>Lysobacterales</taxon>
        <taxon>Rhodanobacteraceae</taxon>
        <taxon>Dyella</taxon>
    </lineage>
</organism>